<dbReference type="EMBL" id="CP063169">
    <property type="protein sequence ID" value="QOR70232.1"/>
    <property type="molecule type" value="Genomic_DNA"/>
</dbReference>
<sequence>MGANHVSQSGQSSRPVVIALALVAVACVVVLALVWPVRAAQPQDVPIGIVGPEPAVAAVEGALAEHGGGAFEPVRLEDRETAVERIEEREVYGAIVLGQQPEVLIASAGASAVATALADLAPMLQAQLQQAVEAQAAEGEVPRVEVTVTDLVPLAETDPRGAGLALMTLPLLIAGMIGGIVIGLKVAGTGRRMMALAVYSVGAGLALPAVLGTWLGIVPGDYWAAVGVFALTIAAIAATLSGLVALLGPAGAGVGAVLFVLVANPISSANMPMEFLPEPWGLVGQWFPPGAAATLVRDVSYFPEAGVGVPVLVLSAWAVAGVVLMVLGGRRAAVAPGAERD</sequence>
<dbReference type="AlphaFoldDB" id="A0A7M1STY2"/>
<evidence type="ECO:0000313" key="2">
    <source>
        <dbReference type="EMBL" id="QOR70232.1"/>
    </source>
</evidence>
<gene>
    <name evidence="2" type="ORF">IM660_16710</name>
</gene>
<organism evidence="2 3">
    <name type="scientific">Ruania alkalisoli</name>
    <dbReference type="NCBI Taxonomy" id="2779775"/>
    <lineage>
        <taxon>Bacteria</taxon>
        <taxon>Bacillati</taxon>
        <taxon>Actinomycetota</taxon>
        <taxon>Actinomycetes</taxon>
        <taxon>Micrococcales</taxon>
        <taxon>Ruaniaceae</taxon>
        <taxon>Ruania</taxon>
    </lineage>
</organism>
<protein>
    <recommendedName>
        <fullName evidence="4">ABC transporter permease</fullName>
    </recommendedName>
</protein>
<keyword evidence="1" id="KW-1133">Transmembrane helix</keyword>
<evidence type="ECO:0000256" key="1">
    <source>
        <dbReference type="SAM" id="Phobius"/>
    </source>
</evidence>
<accession>A0A7M1STY2</accession>
<feature type="transmembrane region" description="Helical" evidence="1">
    <location>
        <begin position="196"/>
        <end position="217"/>
    </location>
</feature>
<name>A0A7M1STY2_9MICO</name>
<feature type="transmembrane region" description="Helical" evidence="1">
    <location>
        <begin position="162"/>
        <end position="184"/>
    </location>
</feature>
<feature type="transmembrane region" description="Helical" evidence="1">
    <location>
        <begin position="307"/>
        <end position="327"/>
    </location>
</feature>
<feature type="transmembrane region" description="Helical" evidence="1">
    <location>
        <begin position="223"/>
        <end position="247"/>
    </location>
</feature>
<dbReference type="RefSeq" id="WP_193496918.1">
    <property type="nucleotide sequence ID" value="NZ_CP063169.1"/>
</dbReference>
<proteinExistence type="predicted"/>
<keyword evidence="1" id="KW-0812">Transmembrane</keyword>
<evidence type="ECO:0000313" key="3">
    <source>
        <dbReference type="Proteomes" id="UP000593758"/>
    </source>
</evidence>
<feature type="transmembrane region" description="Helical" evidence="1">
    <location>
        <begin position="254"/>
        <end position="273"/>
    </location>
</feature>
<evidence type="ECO:0008006" key="4">
    <source>
        <dbReference type="Google" id="ProtNLM"/>
    </source>
</evidence>
<keyword evidence="1" id="KW-0472">Membrane</keyword>
<keyword evidence="3" id="KW-1185">Reference proteome</keyword>
<dbReference type="KEGG" id="halt:IM660_16710"/>
<dbReference type="Proteomes" id="UP000593758">
    <property type="component" value="Chromosome"/>
</dbReference>
<reference evidence="2 3" key="1">
    <citation type="submission" date="2020-10" db="EMBL/GenBank/DDBJ databases">
        <title>Haloactinobacterium sp. RN3S43, a bacterium isolated from saline soil.</title>
        <authorList>
            <person name="Sun J.-Q."/>
        </authorList>
    </citation>
    <scope>NUCLEOTIDE SEQUENCE [LARGE SCALE GENOMIC DNA]</scope>
    <source>
        <strain evidence="2 3">RN3S43</strain>
    </source>
</reference>